<feature type="compositionally biased region" description="Low complexity" evidence="1">
    <location>
        <begin position="407"/>
        <end position="419"/>
    </location>
</feature>
<keyword evidence="3" id="KW-1185">Reference proteome</keyword>
<feature type="region of interest" description="Disordered" evidence="1">
    <location>
        <begin position="209"/>
        <end position="262"/>
    </location>
</feature>
<proteinExistence type="predicted"/>
<reference evidence="2" key="1">
    <citation type="submission" date="2018-11" db="EMBL/GenBank/DDBJ databases">
        <authorList>
            <consortium name="Pathogen Informatics"/>
        </authorList>
    </citation>
    <scope>NUCLEOTIDE SEQUENCE</scope>
</reference>
<accession>A0A3S5ARU5</accession>
<dbReference type="AlphaFoldDB" id="A0A3S5ARU5"/>
<comment type="caution">
    <text evidence="2">The sequence shown here is derived from an EMBL/GenBank/DDBJ whole genome shotgun (WGS) entry which is preliminary data.</text>
</comment>
<name>A0A3S5ARU5_9PLAT</name>
<gene>
    <name evidence="2" type="ORF">PXEA_LOCUS17028</name>
</gene>
<dbReference type="Proteomes" id="UP000784294">
    <property type="component" value="Unassembled WGS sequence"/>
</dbReference>
<evidence type="ECO:0000256" key="1">
    <source>
        <dbReference type="SAM" id="MobiDB-lite"/>
    </source>
</evidence>
<feature type="compositionally biased region" description="Acidic residues" evidence="1">
    <location>
        <begin position="227"/>
        <end position="260"/>
    </location>
</feature>
<dbReference type="Gene3D" id="2.10.110.10">
    <property type="entry name" value="Cysteine Rich Protein"/>
    <property type="match status" value="1"/>
</dbReference>
<dbReference type="EMBL" id="CAAALY010062729">
    <property type="protein sequence ID" value="VEL23588.1"/>
    <property type="molecule type" value="Genomic_DNA"/>
</dbReference>
<evidence type="ECO:0000313" key="2">
    <source>
        <dbReference type="EMBL" id="VEL23588.1"/>
    </source>
</evidence>
<feature type="compositionally biased region" description="Basic and acidic residues" evidence="1">
    <location>
        <begin position="209"/>
        <end position="226"/>
    </location>
</feature>
<feature type="compositionally biased region" description="Polar residues" evidence="1">
    <location>
        <begin position="383"/>
        <end position="392"/>
    </location>
</feature>
<feature type="region of interest" description="Disordered" evidence="1">
    <location>
        <begin position="381"/>
        <end position="419"/>
    </location>
</feature>
<protein>
    <submittedName>
        <fullName evidence="2">Uncharacterized protein</fullName>
    </submittedName>
</protein>
<organism evidence="2 3">
    <name type="scientific">Protopolystoma xenopodis</name>
    <dbReference type="NCBI Taxonomy" id="117903"/>
    <lineage>
        <taxon>Eukaryota</taxon>
        <taxon>Metazoa</taxon>
        <taxon>Spiralia</taxon>
        <taxon>Lophotrochozoa</taxon>
        <taxon>Platyhelminthes</taxon>
        <taxon>Monogenea</taxon>
        <taxon>Polyopisthocotylea</taxon>
        <taxon>Polystomatidea</taxon>
        <taxon>Polystomatidae</taxon>
        <taxon>Protopolystoma</taxon>
    </lineage>
</organism>
<evidence type="ECO:0000313" key="3">
    <source>
        <dbReference type="Proteomes" id="UP000784294"/>
    </source>
</evidence>
<sequence>MALFSVRCTACDTAILPNQLVLHSLLPHEPPGSPLQSNLDLTEAIDPSVHPNEHGNAEGSIEAQRGDLVVLPPLSRQRFLSRKPIWSTRALPYHLECFSCYICGRILTPGERYVLRACTDPRRAAIKAYGYSVGASSYITPLPMCLNDYLTELRHHTQALEEATSQRPISTKHDLGVSLASPEPFIADVGGDKWTSNLDEINNLSVDGEHRTREKCGELGDGKTMIEDEQEKEQDEENGAESGEEENQVEEQEEYGEEDNIENKQKQCLQQPAWLMDSTCSANRLLKQTLILAQNKYTTRHHLRSRRSSGQTKVSVAHSQLPESPMLSSYPSRLSSVGLPMKCLSELFPTQTPFPGMDHNDPHKVALTVTQKAGVHIEVSLDPGTQSSSGLQPTHGRSRETTPRLESAGGSSDGAAGKD</sequence>